<gene>
    <name evidence="6" type="ORF">CI610_01452</name>
</gene>
<dbReference type="InterPro" id="IPR002994">
    <property type="entry name" value="Surf1/Shy1"/>
</dbReference>
<proteinExistence type="predicted"/>
<feature type="transmembrane region" description="Helical" evidence="5">
    <location>
        <begin position="212"/>
        <end position="231"/>
    </location>
</feature>
<dbReference type="AlphaFoldDB" id="A0A2H9T8M8"/>
<dbReference type="PANTHER" id="PTHR23427">
    <property type="entry name" value="SURFEIT LOCUS PROTEIN"/>
    <property type="match status" value="1"/>
</dbReference>
<evidence type="ECO:0000313" key="6">
    <source>
        <dbReference type="EMBL" id="PJE79582.1"/>
    </source>
</evidence>
<protein>
    <submittedName>
        <fullName evidence="6">Putative SURF1-like protein</fullName>
    </submittedName>
</protein>
<dbReference type="PANTHER" id="PTHR23427:SF2">
    <property type="entry name" value="SURFEIT LOCUS PROTEIN 1"/>
    <property type="match status" value="1"/>
</dbReference>
<dbReference type="InterPro" id="IPR045214">
    <property type="entry name" value="Surf1/Surf4"/>
</dbReference>
<comment type="subcellular location">
    <subcellularLocation>
        <location evidence="1">Membrane</location>
    </subcellularLocation>
</comment>
<name>A0A2H9T8M8_9ZZZZ</name>
<evidence type="ECO:0000256" key="4">
    <source>
        <dbReference type="ARBA" id="ARBA00023136"/>
    </source>
</evidence>
<dbReference type="PROSITE" id="PS50895">
    <property type="entry name" value="SURF1"/>
    <property type="match status" value="1"/>
</dbReference>
<dbReference type="GO" id="GO:0016020">
    <property type="term" value="C:membrane"/>
    <property type="evidence" value="ECO:0007669"/>
    <property type="project" value="UniProtKB-SubCell"/>
</dbReference>
<comment type="caution">
    <text evidence="6">The sequence shown here is derived from an EMBL/GenBank/DDBJ whole genome shotgun (WGS) entry which is preliminary data.</text>
</comment>
<reference evidence="6" key="1">
    <citation type="journal article" date="2017" name="Appl. Environ. Microbiol.">
        <title>Molecular characterization of an Endozoicomonas-like organism causing infection in king scallop Pecten maximus L.</title>
        <authorList>
            <person name="Cano I."/>
            <person name="van Aerle R."/>
            <person name="Ross S."/>
            <person name="Verner-Jeffreys D.W."/>
            <person name="Paley R.K."/>
            <person name="Rimmer G."/>
            <person name="Ryder D."/>
            <person name="Hooper P."/>
            <person name="Stone D."/>
            <person name="Feist S.W."/>
        </authorList>
    </citation>
    <scope>NUCLEOTIDE SEQUENCE</scope>
</reference>
<dbReference type="Pfam" id="PF02104">
    <property type="entry name" value="SURF1"/>
    <property type="match status" value="1"/>
</dbReference>
<evidence type="ECO:0000256" key="3">
    <source>
        <dbReference type="ARBA" id="ARBA00022989"/>
    </source>
</evidence>
<sequence>MFMSAVPFRITLFVMLFIPLFLGLGCWQLERYEEKRLLEKQQVDRQQFPPLTFEQLYQYPSPDWQNLPLSVSGRFINNHHFLLDNQVYNKRVGYTLLTPFIMEDGHWILVNRGFLPIVSRETLPSIPEVTKITTLSGRIYQPSQKAFMLAKDHWKSSWPKVIQTTNFKKINSILKASMPDAVLMLSSGHPAGLPDQPLLPKQTTSDKHFGYALQWFTMAVALLCLYIYQLITTRKMKHALKYKRHTTR</sequence>
<accession>A0A2H9T8M8</accession>
<organism evidence="6">
    <name type="scientific">invertebrate metagenome</name>
    <dbReference type="NCBI Taxonomy" id="1711999"/>
    <lineage>
        <taxon>unclassified sequences</taxon>
        <taxon>metagenomes</taxon>
        <taxon>organismal metagenomes</taxon>
    </lineage>
</organism>
<keyword evidence="2 5" id="KW-0812">Transmembrane</keyword>
<keyword evidence="3 5" id="KW-1133">Transmembrane helix</keyword>
<feature type="transmembrane region" description="Helical" evidence="5">
    <location>
        <begin position="6"/>
        <end position="27"/>
    </location>
</feature>
<evidence type="ECO:0000256" key="5">
    <source>
        <dbReference type="SAM" id="Phobius"/>
    </source>
</evidence>
<evidence type="ECO:0000256" key="1">
    <source>
        <dbReference type="ARBA" id="ARBA00004370"/>
    </source>
</evidence>
<dbReference type="EMBL" id="NSIT01000060">
    <property type="protein sequence ID" value="PJE79582.1"/>
    <property type="molecule type" value="Genomic_DNA"/>
</dbReference>
<evidence type="ECO:0000256" key="2">
    <source>
        <dbReference type="ARBA" id="ARBA00022692"/>
    </source>
</evidence>
<dbReference type="CDD" id="cd06662">
    <property type="entry name" value="SURF1"/>
    <property type="match status" value="1"/>
</dbReference>
<keyword evidence="4 5" id="KW-0472">Membrane</keyword>